<dbReference type="OrthoDB" id="8119704at2759"/>
<feature type="chain" id="PRO_5032944955" evidence="1">
    <location>
        <begin position="23"/>
        <end position="222"/>
    </location>
</feature>
<proteinExistence type="predicted"/>
<dbReference type="Gene3D" id="3.40.50.1220">
    <property type="entry name" value="TPP-binding domain"/>
    <property type="match status" value="1"/>
</dbReference>
<dbReference type="Proteomes" id="UP000631114">
    <property type="component" value="Unassembled WGS sequence"/>
</dbReference>
<dbReference type="PANTHER" id="PTHR42916:SF1">
    <property type="entry name" value="PROTEIN PHYLLO, CHLOROPLASTIC"/>
    <property type="match status" value="1"/>
</dbReference>
<keyword evidence="1" id="KW-0732">Signal</keyword>
<dbReference type="Gene3D" id="3.40.50.970">
    <property type="match status" value="1"/>
</dbReference>
<keyword evidence="3" id="KW-1185">Reference proteome</keyword>
<gene>
    <name evidence="2" type="ORF">IFM89_015565</name>
</gene>
<organism evidence="2 3">
    <name type="scientific">Coptis chinensis</name>
    <dbReference type="NCBI Taxonomy" id="261450"/>
    <lineage>
        <taxon>Eukaryota</taxon>
        <taxon>Viridiplantae</taxon>
        <taxon>Streptophyta</taxon>
        <taxon>Embryophyta</taxon>
        <taxon>Tracheophyta</taxon>
        <taxon>Spermatophyta</taxon>
        <taxon>Magnoliopsida</taxon>
        <taxon>Ranunculales</taxon>
        <taxon>Ranunculaceae</taxon>
        <taxon>Coptidoideae</taxon>
        <taxon>Coptis</taxon>
    </lineage>
</organism>
<reference evidence="2 3" key="1">
    <citation type="submission" date="2020-10" db="EMBL/GenBank/DDBJ databases">
        <title>The Coptis chinensis genome and diversification of protoberbering-type alkaloids.</title>
        <authorList>
            <person name="Wang B."/>
            <person name="Shu S."/>
            <person name="Song C."/>
            <person name="Liu Y."/>
        </authorList>
    </citation>
    <scope>NUCLEOTIDE SEQUENCE [LARGE SCALE GENOMIC DNA]</scope>
    <source>
        <strain evidence="2">HL-2020</strain>
        <tissue evidence="2">Leaf</tissue>
    </source>
</reference>
<sequence length="222" mass="24812">MVTDFFFLVSNLISYHLQVVEASQDFVPLLLLTADRPPELQNAGANQAINQVWWFYTTFLLTDEKIHFTKRGAIEHSHASNSIQLQVEDLLNTIQCANKGLLLIGAIHTEDEAWAALLLAKHLSWPIVADILSGLRLKKVFTAFPQFTEKMLFIDHLDHALLADSVKLWAQPDVIIQVAREIEFQIHSVLSLTEPHVAQGLESGIDGLLSTAIGFATGSYKR</sequence>
<dbReference type="PANTHER" id="PTHR42916">
    <property type="entry name" value="2-SUCCINYL-5-ENOLPYRUVYL-6-HYDROXY-3-CYCLOHEXENE-1-CARBOXYLATE SYNTHASE"/>
    <property type="match status" value="1"/>
</dbReference>
<evidence type="ECO:0000313" key="3">
    <source>
        <dbReference type="Proteomes" id="UP000631114"/>
    </source>
</evidence>
<evidence type="ECO:0000256" key="1">
    <source>
        <dbReference type="SAM" id="SignalP"/>
    </source>
</evidence>
<accession>A0A835H420</accession>
<feature type="signal peptide" evidence="1">
    <location>
        <begin position="1"/>
        <end position="22"/>
    </location>
</feature>
<feature type="non-terminal residue" evidence="2">
    <location>
        <position position="1"/>
    </location>
</feature>
<protein>
    <submittedName>
        <fullName evidence="2">Uncharacterized protein</fullName>
    </submittedName>
</protein>
<comment type="caution">
    <text evidence="2">The sequence shown here is derived from an EMBL/GenBank/DDBJ whole genome shotgun (WGS) entry which is preliminary data.</text>
</comment>
<name>A0A835H420_9MAGN</name>
<dbReference type="EMBL" id="JADFTS010000008">
    <property type="protein sequence ID" value="KAF9592544.1"/>
    <property type="molecule type" value="Genomic_DNA"/>
</dbReference>
<dbReference type="AlphaFoldDB" id="A0A835H420"/>
<evidence type="ECO:0000313" key="2">
    <source>
        <dbReference type="EMBL" id="KAF9592544.1"/>
    </source>
</evidence>